<protein>
    <submittedName>
        <fullName evidence="3">SafD</fullName>
    </submittedName>
</protein>
<sequence>MWMKIQRVKTVIYSVSLLVTASSLVPIANAAEKLQTTLRVGTYFRAGHVPDGMVLAQGWVTYHGSHSGFRVWSDEQKAGNTPAVLLLSGQQDPRHHIQVRLEGEGWQPDTVSGRGAILRTAADNASFSVVVDGNQEVPADTWTLDFKACALAQEDT</sequence>
<dbReference type="AlphaFoldDB" id="A0A0A7CXD3"/>
<dbReference type="RefSeq" id="WP_023231370.1">
    <property type="nucleotide sequence ID" value="NZ_JBBKYW010000018.1"/>
</dbReference>
<organism evidence="3">
    <name type="scientific">Salmonella typhimurium</name>
    <dbReference type="NCBI Taxonomy" id="90371"/>
    <lineage>
        <taxon>Bacteria</taxon>
        <taxon>Pseudomonadati</taxon>
        <taxon>Pseudomonadota</taxon>
        <taxon>Gammaproteobacteria</taxon>
        <taxon>Enterobacterales</taxon>
        <taxon>Enterobacteriaceae</taxon>
        <taxon>Salmonella</taxon>
    </lineage>
</organism>
<evidence type="ECO:0000256" key="2">
    <source>
        <dbReference type="SAM" id="SignalP"/>
    </source>
</evidence>
<accession>A0A0A7CXD3</accession>
<dbReference type="CDD" id="cd18776">
    <property type="entry name" value="AfaD-like"/>
    <property type="match status" value="1"/>
</dbReference>
<gene>
    <name evidence="3" type="primary">safD</name>
</gene>
<dbReference type="Pfam" id="PF05775">
    <property type="entry name" value="AfaD"/>
    <property type="match status" value="1"/>
</dbReference>
<feature type="non-terminal residue" evidence="3">
    <location>
        <position position="156"/>
    </location>
</feature>
<dbReference type="InterPro" id="IPR037028">
    <property type="entry name" value="Dr_adhesin_sf"/>
</dbReference>
<dbReference type="EMBL" id="KJ098439">
    <property type="protein sequence ID" value="AIH10499.1"/>
    <property type="molecule type" value="Genomic_DNA"/>
</dbReference>
<feature type="chain" id="PRO_5002027609" evidence="2">
    <location>
        <begin position="31"/>
        <end position="156"/>
    </location>
</feature>
<dbReference type="InterPro" id="IPR008966">
    <property type="entry name" value="Adhesion_dom_sf"/>
</dbReference>
<feature type="signal peptide" evidence="2">
    <location>
        <begin position="1"/>
        <end position="30"/>
    </location>
</feature>
<dbReference type="NCBIfam" id="NF011768">
    <property type="entry name" value="PRK15222.1"/>
    <property type="match status" value="1"/>
</dbReference>
<dbReference type="InterPro" id="IPR008394">
    <property type="entry name" value="AfaD"/>
</dbReference>
<dbReference type="Gene3D" id="2.60.40.1570">
    <property type="entry name" value="Dr adhesin"/>
    <property type="match status" value="1"/>
</dbReference>
<keyword evidence="1 2" id="KW-0732">Signal</keyword>
<name>A0A0A7CXD3_SALTM</name>
<evidence type="ECO:0000256" key="1">
    <source>
        <dbReference type="ARBA" id="ARBA00022729"/>
    </source>
</evidence>
<evidence type="ECO:0000313" key="3">
    <source>
        <dbReference type="EMBL" id="AIH10499.1"/>
    </source>
</evidence>
<dbReference type="SUPFAM" id="SSF49401">
    <property type="entry name" value="Bacterial adhesins"/>
    <property type="match status" value="1"/>
</dbReference>
<proteinExistence type="predicted"/>
<reference evidence="3" key="1">
    <citation type="submission" date="2014-01" db="EMBL/GenBank/DDBJ databases">
        <title>Salmonella distinguishable signature define host species.</title>
        <authorList>
            <person name="Yue M."/>
            <person name="Schifferli D."/>
        </authorList>
    </citation>
    <scope>NUCLEOTIDE SEQUENCE</scope>
    <source>
        <strain evidence="3">SafD48</strain>
    </source>
</reference>